<organism evidence="1 2">
    <name type="scientific">Oenococcus oeni (strain ATCC BAA-331 / PSU-1)</name>
    <dbReference type="NCBI Taxonomy" id="203123"/>
    <lineage>
        <taxon>Bacteria</taxon>
        <taxon>Bacillati</taxon>
        <taxon>Bacillota</taxon>
        <taxon>Bacilli</taxon>
        <taxon>Lactobacillales</taxon>
        <taxon>Lactobacillaceae</taxon>
        <taxon>Oenococcus</taxon>
    </lineage>
</organism>
<dbReference type="AlphaFoldDB" id="Q04FY9"/>
<dbReference type="Proteomes" id="UP000000774">
    <property type="component" value="Chromosome"/>
</dbReference>
<evidence type="ECO:0000313" key="2">
    <source>
        <dbReference type="Proteomes" id="UP000000774"/>
    </source>
</evidence>
<evidence type="ECO:0000313" key="1">
    <source>
        <dbReference type="EMBL" id="ABJ56633.1"/>
    </source>
</evidence>
<reference evidence="1 2" key="1">
    <citation type="journal article" date="2006" name="Proc. Natl. Acad. Sci. U.S.A.">
        <title>Comparative genomics of the lactic acid bacteria.</title>
        <authorList>
            <person name="Makarova K."/>
            <person name="Slesarev A."/>
            <person name="Wolf Y."/>
            <person name="Sorokin A."/>
            <person name="Mirkin B."/>
            <person name="Koonin E."/>
            <person name="Pavlov A."/>
            <person name="Pavlova N."/>
            <person name="Karamychev V."/>
            <person name="Polouchine N."/>
            <person name="Shakhova V."/>
            <person name="Grigoriev I."/>
            <person name="Lou Y."/>
            <person name="Rohksar D."/>
            <person name="Lucas S."/>
            <person name="Huang K."/>
            <person name="Goodstein D.M."/>
            <person name="Hawkins T."/>
            <person name="Plengvidhya V."/>
            <person name="Welker D."/>
            <person name="Hughes J."/>
            <person name="Goh Y."/>
            <person name="Benson A."/>
            <person name="Baldwin K."/>
            <person name="Lee J.H."/>
            <person name="Diaz-Muniz I."/>
            <person name="Dosti B."/>
            <person name="Smeianov V."/>
            <person name="Wechter W."/>
            <person name="Barabote R."/>
            <person name="Lorca G."/>
            <person name="Altermann E."/>
            <person name="Barrangou R."/>
            <person name="Ganesan B."/>
            <person name="Xie Y."/>
            <person name="Rawsthorne H."/>
            <person name="Tamir D."/>
            <person name="Parker C."/>
            <person name="Breidt F."/>
            <person name="Broadbent J."/>
            <person name="Hutkins R."/>
            <person name="O'Sullivan D."/>
            <person name="Steele J."/>
            <person name="Unlu G."/>
            <person name="Saier M."/>
            <person name="Klaenhammer T."/>
            <person name="Richardson P."/>
            <person name="Kozyavkin S."/>
            <person name="Weimer B."/>
            <person name="Mills D."/>
        </authorList>
    </citation>
    <scope>NUCLEOTIDE SEQUENCE [LARGE SCALE GENOMIC DNA]</scope>
    <source>
        <strain evidence="2">ATCC BAA-331 / PSU-1</strain>
    </source>
</reference>
<name>Q04FY9_OENOB</name>
<sequence length="26" mass="3046">MITEKVFSQLLESKRKEDDAKAMSIF</sequence>
<gene>
    <name evidence="1" type="ordered locus">OEOE_0699</name>
</gene>
<dbReference type="EMBL" id="CP000411">
    <property type="protein sequence ID" value="ABJ56633.1"/>
    <property type="molecule type" value="Genomic_DNA"/>
</dbReference>
<dbReference type="HOGENOM" id="CLU_3416909_0_0_9"/>
<keyword evidence="2" id="KW-1185">Reference proteome</keyword>
<dbReference type="KEGG" id="ooe:OEOE_0699"/>
<protein>
    <submittedName>
        <fullName evidence="1">Uncharacterized protein</fullName>
    </submittedName>
</protein>
<proteinExistence type="predicted"/>
<accession>Q04FY9</accession>